<feature type="region of interest" description="Disordered" evidence="1">
    <location>
        <begin position="1"/>
        <end position="44"/>
    </location>
</feature>
<reference evidence="2 3" key="1">
    <citation type="journal article" date="2015" name="Genome Biol. Evol.">
        <title>Comparative Genomics of a Bacterivorous Green Alga Reveals Evolutionary Causalities and Consequences of Phago-Mixotrophic Mode of Nutrition.</title>
        <authorList>
            <person name="Burns J.A."/>
            <person name="Paasch A."/>
            <person name="Narechania A."/>
            <person name="Kim E."/>
        </authorList>
    </citation>
    <scope>NUCLEOTIDE SEQUENCE [LARGE SCALE GENOMIC DNA]</scope>
    <source>
        <strain evidence="2 3">PLY_AMNH</strain>
    </source>
</reference>
<sequence length="204" mass="21057">MEDDAIPKTPAGPSISASHFAASTPAGTFQSNPNSTGSTPAFALTSGSQALPGLGAPAFASPWSQPVTPHSAIMNSLGSFATPNTPTPLPMTPLAPLSTVPAGRALPSPVGPPPDLAIPVARAPSPSPHANPVVRTMPAVMDTPEPKRQRIDPAPFVKPIPTTSERVDEMNLIANRLFDLIKPTIGPHFIFPVGGEQTLVRPPP</sequence>
<organism evidence="2 3">
    <name type="scientific">Cymbomonas tetramitiformis</name>
    <dbReference type="NCBI Taxonomy" id="36881"/>
    <lineage>
        <taxon>Eukaryota</taxon>
        <taxon>Viridiplantae</taxon>
        <taxon>Chlorophyta</taxon>
        <taxon>Pyramimonadophyceae</taxon>
        <taxon>Pyramimonadales</taxon>
        <taxon>Pyramimonadaceae</taxon>
        <taxon>Cymbomonas</taxon>
    </lineage>
</organism>
<keyword evidence="3" id="KW-1185">Reference proteome</keyword>
<accession>A0AAE0H2U3</accession>
<gene>
    <name evidence="2" type="ORF">CYMTET_3622</name>
</gene>
<feature type="compositionally biased region" description="Polar residues" evidence="1">
    <location>
        <begin position="25"/>
        <end position="44"/>
    </location>
</feature>
<name>A0AAE0H2U3_9CHLO</name>
<comment type="caution">
    <text evidence="2">The sequence shown here is derived from an EMBL/GenBank/DDBJ whole genome shotgun (WGS) entry which is preliminary data.</text>
</comment>
<dbReference type="Proteomes" id="UP001190700">
    <property type="component" value="Unassembled WGS sequence"/>
</dbReference>
<dbReference type="EMBL" id="LGRX02000309">
    <property type="protein sequence ID" value="KAK3288922.1"/>
    <property type="molecule type" value="Genomic_DNA"/>
</dbReference>
<evidence type="ECO:0000313" key="2">
    <source>
        <dbReference type="EMBL" id="KAK3288922.1"/>
    </source>
</evidence>
<evidence type="ECO:0000256" key="1">
    <source>
        <dbReference type="SAM" id="MobiDB-lite"/>
    </source>
</evidence>
<dbReference type="AlphaFoldDB" id="A0AAE0H2U3"/>
<protein>
    <submittedName>
        <fullName evidence="2">Uncharacterized protein</fullName>
    </submittedName>
</protein>
<proteinExistence type="predicted"/>
<evidence type="ECO:0000313" key="3">
    <source>
        <dbReference type="Proteomes" id="UP001190700"/>
    </source>
</evidence>